<keyword evidence="4" id="KW-1185">Reference proteome</keyword>
<evidence type="ECO:0000256" key="2">
    <source>
        <dbReference type="SAM" id="SignalP"/>
    </source>
</evidence>
<keyword evidence="2" id="KW-0732">Signal</keyword>
<dbReference type="PANTHER" id="PTHR21472:SF23">
    <property type="entry name" value="INO80 COMPLEX SUBUNIT E"/>
    <property type="match status" value="1"/>
</dbReference>
<proteinExistence type="predicted"/>
<evidence type="ECO:0008006" key="5">
    <source>
        <dbReference type="Google" id="ProtNLM"/>
    </source>
</evidence>
<evidence type="ECO:0000256" key="1">
    <source>
        <dbReference type="SAM" id="MobiDB-lite"/>
    </source>
</evidence>
<feature type="signal peptide" evidence="2">
    <location>
        <begin position="1"/>
        <end position="29"/>
    </location>
</feature>
<comment type="caution">
    <text evidence="3">The sequence shown here is derived from an EMBL/GenBank/DDBJ whole genome shotgun (WGS) entry which is preliminary data.</text>
</comment>
<name>A0AA88SY80_TACVA</name>
<sequence length="488" mass="51970">MLCAARRSNVCEPAALILGLLSLVHIISASELLKCEESFYRNISPQLVTESGLERRCHSLGAGRNFVSLYHPGHQSNVYTALHLGQHNVWGKGTSEELNKPSKTDDLKELHVPALYKKDRGVALSESASPFHKLDARTAELVESRTVPQCSKAGGSVYVQSGLGGLSETKADVLWSAVCCDVSDGESSFSFGMIQEGEGELKLMSVKELEELLSVKELFSGRCGETGRLEEHAPENTEVSDENTDMAKPDKSTEEDEVTADITADRAESEPILEESANETESSDSQEDSVIVYVLSSVIYLLYAPLSPVVSTLTNLPSQICYVLQEDAAVLASLPSDSFSLVQNLGSGMVSGVENVGSVAYQVGEHGVCSLYTFISTLAGTLVFSCQEGLVGTGTLMGDVLGLVIGALGELWDFGTKLIVCMCQRVGGYVGAVGSEMGEQGLSIGEGIGNLAWRGQRGLGHVINTVVGIVGGMLGNTLENIQEAFSKE</sequence>
<dbReference type="InterPro" id="IPR039015">
    <property type="entry name" value="ENDOD1"/>
</dbReference>
<reference evidence="3" key="1">
    <citation type="submission" date="2023-08" db="EMBL/GenBank/DDBJ databases">
        <title>Pelteobagrus vachellii genome.</title>
        <authorList>
            <person name="Liu H."/>
        </authorList>
    </citation>
    <scope>NUCLEOTIDE SEQUENCE</scope>
    <source>
        <strain evidence="3">PRFRI_2022a</strain>
        <tissue evidence="3">Muscle</tissue>
    </source>
</reference>
<organism evidence="3 4">
    <name type="scientific">Tachysurus vachellii</name>
    <name type="common">Darkbarbel catfish</name>
    <name type="synonym">Pelteobagrus vachellii</name>
    <dbReference type="NCBI Taxonomy" id="175792"/>
    <lineage>
        <taxon>Eukaryota</taxon>
        <taxon>Metazoa</taxon>
        <taxon>Chordata</taxon>
        <taxon>Craniata</taxon>
        <taxon>Vertebrata</taxon>
        <taxon>Euteleostomi</taxon>
        <taxon>Actinopterygii</taxon>
        <taxon>Neopterygii</taxon>
        <taxon>Teleostei</taxon>
        <taxon>Ostariophysi</taxon>
        <taxon>Siluriformes</taxon>
        <taxon>Bagridae</taxon>
        <taxon>Tachysurus</taxon>
    </lineage>
</organism>
<dbReference type="AlphaFoldDB" id="A0AA88SY80"/>
<protein>
    <recommendedName>
        <fullName evidence="5">INO80 complex subunit E</fullName>
    </recommendedName>
</protein>
<dbReference type="EMBL" id="JAVHJS010000006">
    <property type="protein sequence ID" value="KAK2855138.1"/>
    <property type="molecule type" value="Genomic_DNA"/>
</dbReference>
<feature type="compositionally biased region" description="Basic and acidic residues" evidence="1">
    <location>
        <begin position="226"/>
        <end position="235"/>
    </location>
</feature>
<evidence type="ECO:0000313" key="4">
    <source>
        <dbReference type="Proteomes" id="UP001187315"/>
    </source>
</evidence>
<feature type="region of interest" description="Disordered" evidence="1">
    <location>
        <begin position="226"/>
        <end position="284"/>
    </location>
</feature>
<feature type="compositionally biased region" description="Acidic residues" evidence="1">
    <location>
        <begin position="271"/>
        <end position="284"/>
    </location>
</feature>
<evidence type="ECO:0000313" key="3">
    <source>
        <dbReference type="EMBL" id="KAK2855138.1"/>
    </source>
</evidence>
<dbReference type="PANTHER" id="PTHR21472">
    <property type="entry name" value="ENDONUCLEASE DOMAIN-CONTAINING 1 PROTEIN ENDOD1"/>
    <property type="match status" value="1"/>
</dbReference>
<gene>
    <name evidence="3" type="ORF">Q7C36_007007</name>
</gene>
<dbReference type="Proteomes" id="UP001187315">
    <property type="component" value="Unassembled WGS sequence"/>
</dbReference>
<accession>A0AA88SY80</accession>
<feature type="chain" id="PRO_5041710601" description="INO80 complex subunit E" evidence="2">
    <location>
        <begin position="30"/>
        <end position="488"/>
    </location>
</feature>